<sequence>MRKRYCARKPALHGSVSLIIVNGRQPTEGESLCSGRGTKTRSTWVTMDGLQIAATTITTTTIIDQPGSISREGKGKEEGVIRDRSIILKARKF</sequence>
<evidence type="ECO:0000313" key="1">
    <source>
        <dbReference type="EMBL" id="CAL1682701.1"/>
    </source>
</evidence>
<protein>
    <submittedName>
        <fullName evidence="1">Uncharacterized protein</fullName>
    </submittedName>
</protein>
<proteinExistence type="predicted"/>
<gene>
    <name evidence="1" type="ORF">LPLAT_LOCUS8586</name>
</gene>
<name>A0AAV2NQL9_9HYME</name>
<accession>A0AAV2NQL9</accession>
<dbReference type="EMBL" id="OZ034827">
    <property type="protein sequence ID" value="CAL1682701.1"/>
    <property type="molecule type" value="Genomic_DNA"/>
</dbReference>
<reference evidence="1" key="1">
    <citation type="submission" date="2024-04" db="EMBL/GenBank/DDBJ databases">
        <authorList>
            <consortium name="Molecular Ecology Group"/>
        </authorList>
    </citation>
    <scope>NUCLEOTIDE SEQUENCE</scope>
</reference>
<keyword evidence="2" id="KW-1185">Reference proteome</keyword>
<organism evidence="1 2">
    <name type="scientific">Lasius platythorax</name>
    <dbReference type="NCBI Taxonomy" id="488582"/>
    <lineage>
        <taxon>Eukaryota</taxon>
        <taxon>Metazoa</taxon>
        <taxon>Ecdysozoa</taxon>
        <taxon>Arthropoda</taxon>
        <taxon>Hexapoda</taxon>
        <taxon>Insecta</taxon>
        <taxon>Pterygota</taxon>
        <taxon>Neoptera</taxon>
        <taxon>Endopterygota</taxon>
        <taxon>Hymenoptera</taxon>
        <taxon>Apocrita</taxon>
        <taxon>Aculeata</taxon>
        <taxon>Formicoidea</taxon>
        <taxon>Formicidae</taxon>
        <taxon>Formicinae</taxon>
        <taxon>Lasius</taxon>
        <taxon>Lasius</taxon>
    </lineage>
</organism>
<dbReference type="AlphaFoldDB" id="A0AAV2NQL9"/>
<evidence type="ECO:0000313" key="2">
    <source>
        <dbReference type="Proteomes" id="UP001497644"/>
    </source>
</evidence>
<dbReference type="Proteomes" id="UP001497644">
    <property type="component" value="Chromosome 4"/>
</dbReference>